<gene>
    <name evidence="1" type="ORF">C5167_022431</name>
</gene>
<dbReference type="Proteomes" id="UP000316621">
    <property type="component" value="Chromosome 5"/>
</dbReference>
<sequence>MKPGFLRSRLCSWASFEGSSFRQTQGSCYWYQRFLGHAHTEYEKAGEPSSYPEASRFRG</sequence>
<keyword evidence="2" id="KW-1185">Reference proteome</keyword>
<name>A0A4Y7JJE0_PAPSO</name>
<evidence type="ECO:0000313" key="2">
    <source>
        <dbReference type="Proteomes" id="UP000316621"/>
    </source>
</evidence>
<evidence type="ECO:0000313" key="1">
    <source>
        <dbReference type="EMBL" id="RZC60676.1"/>
    </source>
</evidence>
<dbReference type="AlphaFoldDB" id="A0A4Y7JJE0"/>
<dbReference type="EMBL" id="CM010719">
    <property type="protein sequence ID" value="RZC60676.1"/>
    <property type="molecule type" value="Genomic_DNA"/>
</dbReference>
<organism evidence="1 2">
    <name type="scientific">Papaver somniferum</name>
    <name type="common">Opium poppy</name>
    <dbReference type="NCBI Taxonomy" id="3469"/>
    <lineage>
        <taxon>Eukaryota</taxon>
        <taxon>Viridiplantae</taxon>
        <taxon>Streptophyta</taxon>
        <taxon>Embryophyta</taxon>
        <taxon>Tracheophyta</taxon>
        <taxon>Spermatophyta</taxon>
        <taxon>Magnoliopsida</taxon>
        <taxon>Ranunculales</taxon>
        <taxon>Papaveraceae</taxon>
        <taxon>Papaveroideae</taxon>
        <taxon>Papaver</taxon>
    </lineage>
</organism>
<proteinExistence type="predicted"/>
<protein>
    <submittedName>
        <fullName evidence="1">Uncharacterized protein</fullName>
    </submittedName>
</protein>
<dbReference type="Gramene" id="RZC60676">
    <property type="protein sequence ID" value="RZC60676"/>
    <property type="gene ID" value="C5167_022431"/>
</dbReference>
<reference evidence="1 2" key="1">
    <citation type="journal article" date="2018" name="Science">
        <title>The opium poppy genome and morphinan production.</title>
        <authorList>
            <person name="Guo L."/>
            <person name="Winzer T."/>
            <person name="Yang X."/>
            <person name="Li Y."/>
            <person name="Ning Z."/>
            <person name="He Z."/>
            <person name="Teodor R."/>
            <person name="Lu Y."/>
            <person name="Bowser T.A."/>
            <person name="Graham I.A."/>
            <person name="Ye K."/>
        </authorList>
    </citation>
    <scope>NUCLEOTIDE SEQUENCE [LARGE SCALE GENOMIC DNA]</scope>
    <source>
        <strain evidence="2">cv. HN1</strain>
        <tissue evidence="1">Leaves</tissue>
    </source>
</reference>
<accession>A0A4Y7JJE0</accession>